<dbReference type="EMBL" id="JBDFRB010000008">
    <property type="protein sequence ID" value="MEN2745036.1"/>
    <property type="molecule type" value="Genomic_DNA"/>
</dbReference>
<dbReference type="Proteomes" id="UP001422074">
    <property type="component" value="Unassembled WGS sequence"/>
</dbReference>
<name>A0ABU9X0Q5_9MICC</name>
<feature type="transmembrane region" description="Helical" evidence="1">
    <location>
        <begin position="75"/>
        <end position="92"/>
    </location>
</feature>
<accession>A0ABU9X0Q5</accession>
<gene>
    <name evidence="2" type="ORF">ABCQ75_10865</name>
</gene>
<dbReference type="RefSeq" id="WP_345885389.1">
    <property type="nucleotide sequence ID" value="NZ_JBDFRB010000008.1"/>
</dbReference>
<keyword evidence="3" id="KW-1185">Reference proteome</keyword>
<keyword evidence="1" id="KW-0812">Transmembrane</keyword>
<comment type="caution">
    <text evidence="2">The sequence shown here is derived from an EMBL/GenBank/DDBJ whole genome shotgun (WGS) entry which is preliminary data.</text>
</comment>
<keyword evidence="1" id="KW-1133">Transmembrane helix</keyword>
<keyword evidence="1" id="KW-0472">Membrane</keyword>
<feature type="transmembrane region" description="Helical" evidence="1">
    <location>
        <begin position="133"/>
        <end position="150"/>
    </location>
</feature>
<proteinExistence type="predicted"/>
<protein>
    <submittedName>
        <fullName evidence="2">Uncharacterized protein</fullName>
    </submittedName>
</protein>
<evidence type="ECO:0000313" key="3">
    <source>
        <dbReference type="Proteomes" id="UP001422074"/>
    </source>
</evidence>
<sequence>MLAFIVDRGWQEPLSSWEDSLRPINVFGTVALICAAVFALGGWALGRMAASGLVMVLGACAVLSSAVAAASAPLWAAGTVLAAVLAAAEARSSSRQLTAIMQLAARLKDGTKVRVGPNALAAERRVLRRGRRFAITLLAVSIALWGLLWLEWSGAASQAPPSDARAFVPGAAPFAGGTTVLAVVSTIRVVWRWWAHRQMRGTVWAVPCPGGPVWVHPIPLRNAVINASDSENPECFCEAEADRRDAEGLAEWGDGMIPAQDYCPVHGIDVVNSLDHDAFRALAASRRAWLWDIDSTRPVLSGDPRSGTRDGLLAFAGHAFGGIPLLDRGGVMDAWGPRTETADERRTADGEIPHEAESDFLPPHQSGVLDVVDLAPAEMRGTAVRYRHGRAWYVP</sequence>
<feature type="transmembrane region" description="Helical" evidence="1">
    <location>
        <begin position="170"/>
        <end position="191"/>
    </location>
</feature>
<organism evidence="2 3">
    <name type="scientific">Sinomonas halotolerans</name>
    <dbReference type="NCBI Taxonomy" id="1644133"/>
    <lineage>
        <taxon>Bacteria</taxon>
        <taxon>Bacillati</taxon>
        <taxon>Actinomycetota</taxon>
        <taxon>Actinomycetes</taxon>
        <taxon>Micrococcales</taxon>
        <taxon>Micrococcaceae</taxon>
        <taxon>Sinomonas</taxon>
    </lineage>
</organism>
<evidence type="ECO:0000256" key="1">
    <source>
        <dbReference type="SAM" id="Phobius"/>
    </source>
</evidence>
<feature type="transmembrane region" description="Helical" evidence="1">
    <location>
        <begin position="24"/>
        <end position="45"/>
    </location>
</feature>
<evidence type="ECO:0000313" key="2">
    <source>
        <dbReference type="EMBL" id="MEN2745036.1"/>
    </source>
</evidence>
<reference evidence="2 3" key="1">
    <citation type="submission" date="2024-05" db="EMBL/GenBank/DDBJ databases">
        <title>Sinomonas sp. nov., isolated from a waste landfill.</title>
        <authorList>
            <person name="Zhao Y."/>
        </authorList>
    </citation>
    <scope>NUCLEOTIDE SEQUENCE [LARGE SCALE GENOMIC DNA]</scope>
    <source>
        <strain evidence="2 3">CCTCC AB2014300</strain>
    </source>
</reference>